<sequence>MEKYLLPAMILITVFAKSQGFNFLYEADYKMVYKDQKVNPITQEETFALLINTKASYYKSMKKYGEDSLKYEKKIHEKTDFREGLRFITDFPEYIGTTSGKLYVTLPIGNKPFTYEETNSLKWQIVNEHQSLNGYRCQKAVTKKYGRTWVAWFTRDIPFPFGPYKFNKLPGLIIEVYDENKDYVFSLYDFRKRTYFCQSANMSPDASTVRKSKVFDFQRKEITDPNNYNKLITDPETLSYILKKARERAQHYNPIELSID</sequence>
<gene>
    <name evidence="1" type="ORF">QE404_002671</name>
</gene>
<dbReference type="RefSeq" id="WP_307451102.1">
    <property type="nucleotide sequence ID" value="NZ_JAUTAL010000001.1"/>
</dbReference>
<proteinExistence type="predicted"/>
<comment type="caution">
    <text evidence="1">The sequence shown here is derived from an EMBL/GenBank/DDBJ whole genome shotgun (WGS) entry which is preliminary data.</text>
</comment>
<evidence type="ECO:0000313" key="1">
    <source>
        <dbReference type="EMBL" id="MDQ1097524.1"/>
    </source>
</evidence>
<protein>
    <submittedName>
        <fullName evidence="1">GLPGLI family protein</fullName>
    </submittedName>
</protein>
<keyword evidence="2" id="KW-1185">Reference proteome</keyword>
<evidence type="ECO:0000313" key="2">
    <source>
        <dbReference type="Proteomes" id="UP001225072"/>
    </source>
</evidence>
<dbReference type="InterPro" id="IPR005901">
    <property type="entry name" value="GLPGLI"/>
</dbReference>
<dbReference type="Pfam" id="PF09697">
    <property type="entry name" value="Porph_ging"/>
    <property type="match status" value="1"/>
</dbReference>
<accession>A0ABU0TKF3</accession>
<dbReference type="NCBIfam" id="TIGR01200">
    <property type="entry name" value="GLPGLI"/>
    <property type="match status" value="1"/>
</dbReference>
<organism evidence="1 2">
    <name type="scientific">Chryseobacterium camelliae</name>
    <dbReference type="NCBI Taxonomy" id="1265445"/>
    <lineage>
        <taxon>Bacteria</taxon>
        <taxon>Pseudomonadati</taxon>
        <taxon>Bacteroidota</taxon>
        <taxon>Flavobacteriia</taxon>
        <taxon>Flavobacteriales</taxon>
        <taxon>Weeksellaceae</taxon>
        <taxon>Chryseobacterium group</taxon>
        <taxon>Chryseobacterium</taxon>
    </lineage>
</organism>
<name>A0ABU0TKF3_9FLAO</name>
<reference evidence="1 2" key="1">
    <citation type="submission" date="2023-07" db="EMBL/GenBank/DDBJ databases">
        <title>Functional and genomic diversity of the sorghum phyllosphere microbiome.</title>
        <authorList>
            <person name="Shade A."/>
        </authorList>
    </citation>
    <scope>NUCLEOTIDE SEQUENCE [LARGE SCALE GENOMIC DNA]</scope>
    <source>
        <strain evidence="1 2">SORGH_AS_1064</strain>
    </source>
</reference>
<dbReference type="Proteomes" id="UP001225072">
    <property type="component" value="Unassembled WGS sequence"/>
</dbReference>
<dbReference type="EMBL" id="JAUTAL010000001">
    <property type="protein sequence ID" value="MDQ1097524.1"/>
    <property type="molecule type" value="Genomic_DNA"/>
</dbReference>